<protein>
    <recommendedName>
        <fullName evidence="1">DUF1330 domain-containing protein</fullName>
    </recommendedName>
</protein>
<dbReference type="eggNOG" id="COG5470">
    <property type="taxonomic scope" value="Bacteria"/>
</dbReference>
<dbReference type="Pfam" id="PF07045">
    <property type="entry name" value="DUF1330"/>
    <property type="match status" value="1"/>
</dbReference>
<dbReference type="PANTHER" id="PTHR41521:SF4">
    <property type="entry name" value="BLR0684 PROTEIN"/>
    <property type="match status" value="1"/>
</dbReference>
<name>A0A0A0EF27_9RHOB</name>
<accession>A0A0A0EF27</accession>
<dbReference type="STRING" id="1461694.ATO9_09970"/>
<evidence type="ECO:0000313" key="3">
    <source>
        <dbReference type="Proteomes" id="UP000030004"/>
    </source>
</evidence>
<dbReference type="EMBL" id="AQQX01000003">
    <property type="protein sequence ID" value="KGM49009.1"/>
    <property type="molecule type" value="Genomic_DNA"/>
</dbReference>
<dbReference type="RefSeq" id="WP_043747920.1">
    <property type="nucleotide sequence ID" value="NZ_AQQX01000003.1"/>
</dbReference>
<dbReference type="PANTHER" id="PTHR41521">
    <property type="match status" value="1"/>
</dbReference>
<dbReference type="Gene3D" id="3.30.70.100">
    <property type="match status" value="1"/>
</dbReference>
<sequence>MPVMIIAQLKFTDEARYRRYQNAFAPVFAKFNGRLVAAEEEAQVLEGDWPNDKVVILEFPDRDSAMTFQTSPEYQEIASDRVGGADATVLMVRSY</sequence>
<proteinExistence type="predicted"/>
<dbReference type="InterPro" id="IPR011008">
    <property type="entry name" value="Dimeric_a/b-barrel"/>
</dbReference>
<organism evidence="2 3">
    <name type="scientific">Pseudooceanicola atlanticus</name>
    <dbReference type="NCBI Taxonomy" id="1461694"/>
    <lineage>
        <taxon>Bacteria</taxon>
        <taxon>Pseudomonadati</taxon>
        <taxon>Pseudomonadota</taxon>
        <taxon>Alphaproteobacteria</taxon>
        <taxon>Rhodobacterales</taxon>
        <taxon>Paracoccaceae</taxon>
        <taxon>Pseudooceanicola</taxon>
    </lineage>
</organism>
<dbReference type="SUPFAM" id="SSF54909">
    <property type="entry name" value="Dimeric alpha+beta barrel"/>
    <property type="match status" value="1"/>
</dbReference>
<reference evidence="2 3" key="1">
    <citation type="journal article" date="2015" name="Antonie Van Leeuwenhoek">
        <title>Pseudooceanicola atlanticus gen. nov. sp. nov., isolated from surface seawater of the Atlantic Ocean and reclassification of Oceanicola batsensis, Oceanicola marinus, Oceanicola nitratireducens, Oceanicola nanhaiensis, Oceanicola antarcticus and Oceanicola flagellatus, as Pseudooceanicola batsensis comb. nov., Pseudooceanicola marinus comb. nov., Pseudooceanicola nitratireducens comb. nov., Pseudooceanicola nanhaiensis comb. nov., Pseudooceanicola antarcticus comb. nov., and Pseudooceanicola flagellatus comb. nov.</title>
        <authorList>
            <person name="Lai Q."/>
            <person name="Li G."/>
            <person name="Liu X."/>
            <person name="Du Y."/>
            <person name="Sun F."/>
            <person name="Shao Z."/>
        </authorList>
    </citation>
    <scope>NUCLEOTIDE SEQUENCE [LARGE SCALE GENOMIC DNA]</scope>
    <source>
        <strain evidence="2 3">22II-s11g</strain>
    </source>
</reference>
<dbReference type="Proteomes" id="UP000030004">
    <property type="component" value="Unassembled WGS sequence"/>
</dbReference>
<comment type="caution">
    <text evidence="2">The sequence shown here is derived from an EMBL/GenBank/DDBJ whole genome shotgun (WGS) entry which is preliminary data.</text>
</comment>
<dbReference type="OrthoDB" id="9806380at2"/>
<gene>
    <name evidence="2" type="ORF">ATO9_09970</name>
</gene>
<dbReference type="InterPro" id="IPR010753">
    <property type="entry name" value="DUF1330"/>
</dbReference>
<dbReference type="AlphaFoldDB" id="A0A0A0EF27"/>
<evidence type="ECO:0000259" key="1">
    <source>
        <dbReference type="Pfam" id="PF07045"/>
    </source>
</evidence>
<feature type="domain" description="DUF1330" evidence="1">
    <location>
        <begin position="4"/>
        <end position="94"/>
    </location>
</feature>
<keyword evidence="3" id="KW-1185">Reference proteome</keyword>
<evidence type="ECO:0000313" key="2">
    <source>
        <dbReference type="EMBL" id="KGM49009.1"/>
    </source>
</evidence>